<feature type="region of interest" description="Disordered" evidence="1">
    <location>
        <begin position="1"/>
        <end position="72"/>
    </location>
</feature>
<reference evidence="2 3" key="1">
    <citation type="submission" date="2014-06" db="EMBL/GenBank/DDBJ databases">
        <authorList>
            <consortium name="DOE Joint Genome Institute"/>
            <person name="Kuo A."/>
            <person name="Kohler A."/>
            <person name="Nagy L.G."/>
            <person name="Floudas D."/>
            <person name="Copeland A."/>
            <person name="Barry K.W."/>
            <person name="Cichocki N."/>
            <person name="Veneault-Fourrey C."/>
            <person name="LaButti K."/>
            <person name="Lindquist E.A."/>
            <person name="Lipzen A."/>
            <person name="Lundell T."/>
            <person name="Morin E."/>
            <person name="Murat C."/>
            <person name="Sun H."/>
            <person name="Tunlid A."/>
            <person name="Henrissat B."/>
            <person name="Grigoriev I.V."/>
            <person name="Hibbett D.S."/>
            <person name="Martin F."/>
            <person name="Nordberg H.P."/>
            <person name="Cantor M.N."/>
            <person name="Hua S.X."/>
        </authorList>
    </citation>
    <scope>NUCLEOTIDE SEQUENCE [LARGE SCALE GENOMIC DNA]</scope>
    <source>
        <strain evidence="2 3">ATCC 200175</strain>
    </source>
</reference>
<keyword evidence="3" id="KW-1185">Reference proteome</keyword>
<dbReference type="AlphaFoldDB" id="A0A0C9U2K8"/>
<feature type="compositionally biased region" description="Basic and acidic residues" evidence="1">
    <location>
        <begin position="57"/>
        <end position="72"/>
    </location>
</feature>
<evidence type="ECO:0000256" key="1">
    <source>
        <dbReference type="SAM" id="MobiDB-lite"/>
    </source>
</evidence>
<evidence type="ECO:0000313" key="2">
    <source>
        <dbReference type="EMBL" id="KIJ13581.1"/>
    </source>
</evidence>
<organism evidence="2 3">
    <name type="scientific">Paxillus involutus ATCC 200175</name>
    <dbReference type="NCBI Taxonomy" id="664439"/>
    <lineage>
        <taxon>Eukaryota</taxon>
        <taxon>Fungi</taxon>
        <taxon>Dikarya</taxon>
        <taxon>Basidiomycota</taxon>
        <taxon>Agaricomycotina</taxon>
        <taxon>Agaricomycetes</taxon>
        <taxon>Agaricomycetidae</taxon>
        <taxon>Boletales</taxon>
        <taxon>Paxilineae</taxon>
        <taxon>Paxillaceae</taxon>
        <taxon>Paxillus</taxon>
    </lineage>
</organism>
<reference evidence="3" key="2">
    <citation type="submission" date="2015-01" db="EMBL/GenBank/DDBJ databases">
        <title>Evolutionary Origins and Diversification of the Mycorrhizal Mutualists.</title>
        <authorList>
            <consortium name="DOE Joint Genome Institute"/>
            <consortium name="Mycorrhizal Genomics Consortium"/>
            <person name="Kohler A."/>
            <person name="Kuo A."/>
            <person name="Nagy L.G."/>
            <person name="Floudas D."/>
            <person name="Copeland A."/>
            <person name="Barry K.W."/>
            <person name="Cichocki N."/>
            <person name="Veneault-Fourrey C."/>
            <person name="LaButti K."/>
            <person name="Lindquist E.A."/>
            <person name="Lipzen A."/>
            <person name="Lundell T."/>
            <person name="Morin E."/>
            <person name="Murat C."/>
            <person name="Riley R."/>
            <person name="Ohm R."/>
            <person name="Sun H."/>
            <person name="Tunlid A."/>
            <person name="Henrissat B."/>
            <person name="Grigoriev I.V."/>
            <person name="Hibbett D.S."/>
            <person name="Martin F."/>
        </authorList>
    </citation>
    <scope>NUCLEOTIDE SEQUENCE [LARGE SCALE GENOMIC DNA]</scope>
    <source>
        <strain evidence="3">ATCC 200175</strain>
    </source>
</reference>
<dbReference type="OrthoDB" id="2710757at2759"/>
<dbReference type="Proteomes" id="UP000053647">
    <property type="component" value="Unassembled WGS sequence"/>
</dbReference>
<accession>A0A0C9U2K8</accession>
<proteinExistence type="predicted"/>
<sequence>MPQKTSKCKAEEMPITAAESPPERKKKRLSEDSGSTLSEVENNDDDVDAKPTGQPSHSDREESPARILASEKGKVVAHRHISATSYEKDTFMVPVYADVLKVYTPDIAFSDIREPLLCRQ</sequence>
<name>A0A0C9U2K8_PAXIN</name>
<gene>
    <name evidence="2" type="ORF">PAXINDRAFT_13544</name>
</gene>
<protein>
    <submittedName>
        <fullName evidence="2">Uncharacterized protein</fullName>
    </submittedName>
</protein>
<dbReference type="EMBL" id="KN819350">
    <property type="protein sequence ID" value="KIJ13581.1"/>
    <property type="molecule type" value="Genomic_DNA"/>
</dbReference>
<dbReference type="HOGENOM" id="CLU_2050361_0_0_1"/>
<evidence type="ECO:0000313" key="3">
    <source>
        <dbReference type="Proteomes" id="UP000053647"/>
    </source>
</evidence>